<comment type="caution">
    <text evidence="20">The sequence shown here is derived from an EMBL/GenBank/DDBJ whole genome shotgun (WGS) entry which is preliminary data.</text>
</comment>
<keyword evidence="6" id="KW-0963">Cytoplasm</keyword>
<feature type="compositionally biased region" description="Polar residues" evidence="19">
    <location>
        <begin position="198"/>
        <end position="215"/>
    </location>
</feature>
<evidence type="ECO:0000256" key="10">
    <source>
        <dbReference type="ARBA" id="ARBA00022829"/>
    </source>
</evidence>
<evidence type="ECO:0000313" key="21">
    <source>
        <dbReference type="Proteomes" id="UP000566819"/>
    </source>
</evidence>
<dbReference type="GO" id="GO:0072686">
    <property type="term" value="C:mitotic spindle"/>
    <property type="evidence" value="ECO:0007669"/>
    <property type="project" value="InterPro"/>
</dbReference>
<evidence type="ECO:0000256" key="14">
    <source>
        <dbReference type="ARBA" id="ARBA00023242"/>
    </source>
</evidence>
<comment type="similarity">
    <text evidence="4">Belongs to the DASH complex DUO1 family.</text>
</comment>
<keyword evidence="21" id="KW-1185">Reference proteome</keyword>
<evidence type="ECO:0000256" key="19">
    <source>
        <dbReference type="SAM" id="MobiDB-lite"/>
    </source>
</evidence>
<gene>
    <name evidence="20" type="ORF">G7Y89_g231</name>
</gene>
<sequence length="241" mass="26124">MATSDLENLHLSDSDDPENLFTSPTKSSKEPKKSTSTEIPARNGESKYDAEAARESSLKKELESVRSINEVIEGVVSSLECAKGNMDTVSRTVTSASTLLNTWIRILSQTEHNQRLILNPNWQGASQDVADMENETVLKAQAAERRAAEEERRREDARRRAEDEERQRQAGTVIRGARGTRGTRGRGRGTGRGLSSGYGINTGSSSVGRGSSQTTRSGIGLGRSSGSNTSHVPNDHPIQVS</sequence>
<keyword evidence="12" id="KW-0175">Coiled coil</keyword>
<evidence type="ECO:0000256" key="11">
    <source>
        <dbReference type="ARBA" id="ARBA00022838"/>
    </source>
</evidence>
<evidence type="ECO:0000256" key="16">
    <source>
        <dbReference type="ARBA" id="ARBA00023328"/>
    </source>
</evidence>
<evidence type="ECO:0000256" key="12">
    <source>
        <dbReference type="ARBA" id="ARBA00023054"/>
    </source>
</evidence>
<organism evidence="20 21">
    <name type="scientific">Cudoniella acicularis</name>
    <dbReference type="NCBI Taxonomy" id="354080"/>
    <lineage>
        <taxon>Eukaryota</taxon>
        <taxon>Fungi</taxon>
        <taxon>Dikarya</taxon>
        <taxon>Ascomycota</taxon>
        <taxon>Pezizomycotina</taxon>
        <taxon>Leotiomycetes</taxon>
        <taxon>Helotiales</taxon>
        <taxon>Tricladiaceae</taxon>
        <taxon>Cudoniella</taxon>
    </lineage>
</organism>
<evidence type="ECO:0000256" key="18">
    <source>
        <dbReference type="ARBA" id="ARBA00044358"/>
    </source>
</evidence>
<feature type="region of interest" description="Disordered" evidence="19">
    <location>
        <begin position="141"/>
        <end position="241"/>
    </location>
</feature>
<evidence type="ECO:0000256" key="17">
    <source>
        <dbReference type="ARBA" id="ARBA00044152"/>
    </source>
</evidence>
<evidence type="ECO:0000256" key="2">
    <source>
        <dbReference type="ARBA" id="ARBA00004186"/>
    </source>
</evidence>
<keyword evidence="8" id="KW-0493">Microtubule</keyword>
<evidence type="ECO:0000256" key="7">
    <source>
        <dbReference type="ARBA" id="ARBA00022618"/>
    </source>
</evidence>
<proteinExistence type="inferred from homology"/>
<keyword evidence="7" id="KW-0132">Cell division</keyword>
<dbReference type="InterPro" id="IPR013960">
    <property type="entry name" value="DASH_Duo1"/>
</dbReference>
<keyword evidence="16" id="KW-0137">Centromere</keyword>
<dbReference type="PANTHER" id="PTHR28216:SF1">
    <property type="entry name" value="DASH COMPLEX SUBUNIT DUO1"/>
    <property type="match status" value="1"/>
</dbReference>
<feature type="compositionally biased region" description="Low complexity" evidence="19">
    <location>
        <begin position="216"/>
        <end position="227"/>
    </location>
</feature>
<evidence type="ECO:0000256" key="4">
    <source>
        <dbReference type="ARBA" id="ARBA00005366"/>
    </source>
</evidence>
<keyword evidence="9" id="KW-0498">Mitosis</keyword>
<dbReference type="OrthoDB" id="5599235at2759"/>
<dbReference type="AlphaFoldDB" id="A0A8H4RXJ6"/>
<evidence type="ECO:0000256" key="1">
    <source>
        <dbReference type="ARBA" id="ARBA00004123"/>
    </source>
</evidence>
<protein>
    <recommendedName>
        <fullName evidence="17">DASH complex subunit DUO1</fullName>
    </recommendedName>
    <alternativeName>
        <fullName evidence="18">Outer kinetochore protein DUO1</fullName>
    </alternativeName>
</protein>
<dbReference type="GO" id="GO:0005874">
    <property type="term" value="C:microtubule"/>
    <property type="evidence" value="ECO:0007669"/>
    <property type="project" value="UniProtKB-KW"/>
</dbReference>
<dbReference type="GO" id="GO:0042729">
    <property type="term" value="C:DASH complex"/>
    <property type="evidence" value="ECO:0007669"/>
    <property type="project" value="InterPro"/>
</dbReference>
<evidence type="ECO:0000256" key="5">
    <source>
        <dbReference type="ARBA" id="ARBA00022454"/>
    </source>
</evidence>
<keyword evidence="14" id="KW-0539">Nucleus</keyword>
<feature type="region of interest" description="Disordered" evidence="19">
    <location>
        <begin position="1"/>
        <end position="52"/>
    </location>
</feature>
<evidence type="ECO:0000256" key="9">
    <source>
        <dbReference type="ARBA" id="ARBA00022776"/>
    </source>
</evidence>
<dbReference type="GO" id="GO:0000278">
    <property type="term" value="P:mitotic cell cycle"/>
    <property type="evidence" value="ECO:0007669"/>
    <property type="project" value="InterPro"/>
</dbReference>
<accession>A0A8H4RXJ6</accession>
<keyword evidence="15" id="KW-0131">Cell cycle</keyword>
<keyword evidence="11" id="KW-0995">Kinetochore</keyword>
<dbReference type="GO" id="GO:0007059">
    <property type="term" value="P:chromosome segregation"/>
    <property type="evidence" value="ECO:0007669"/>
    <property type="project" value="UniProtKB-KW"/>
</dbReference>
<dbReference type="EMBL" id="JAAMPI010000008">
    <property type="protein sequence ID" value="KAF4637849.1"/>
    <property type="molecule type" value="Genomic_DNA"/>
</dbReference>
<dbReference type="PANTHER" id="PTHR28216">
    <property type="entry name" value="DASH COMPLEX SUBUNIT DUO1"/>
    <property type="match status" value="1"/>
</dbReference>
<dbReference type="GO" id="GO:0051301">
    <property type="term" value="P:cell division"/>
    <property type="evidence" value="ECO:0007669"/>
    <property type="project" value="UniProtKB-KW"/>
</dbReference>
<evidence type="ECO:0000256" key="3">
    <source>
        <dbReference type="ARBA" id="ARBA00004629"/>
    </source>
</evidence>
<evidence type="ECO:0000313" key="20">
    <source>
        <dbReference type="EMBL" id="KAF4637849.1"/>
    </source>
</evidence>
<evidence type="ECO:0000256" key="6">
    <source>
        <dbReference type="ARBA" id="ARBA00022490"/>
    </source>
</evidence>
<dbReference type="Proteomes" id="UP000566819">
    <property type="component" value="Unassembled WGS sequence"/>
</dbReference>
<name>A0A8H4RXJ6_9HELO</name>
<reference evidence="20 21" key="1">
    <citation type="submission" date="2020-03" db="EMBL/GenBank/DDBJ databases">
        <title>Draft Genome Sequence of Cudoniella acicularis.</title>
        <authorList>
            <person name="Buettner E."/>
            <person name="Kellner H."/>
        </authorList>
    </citation>
    <scope>NUCLEOTIDE SEQUENCE [LARGE SCALE GENOMIC DNA]</scope>
    <source>
        <strain evidence="20 21">DSM 108380</strain>
    </source>
</reference>
<feature type="compositionally biased region" description="Basic and acidic residues" evidence="19">
    <location>
        <begin position="142"/>
        <end position="168"/>
    </location>
</feature>
<comment type="subcellular location">
    <subcellularLocation>
        <location evidence="3">Chromosome</location>
        <location evidence="3">Centromere</location>
        <location evidence="3">Kinetochore</location>
    </subcellularLocation>
    <subcellularLocation>
        <location evidence="2">Cytoplasm</location>
        <location evidence="2">Cytoskeleton</location>
        <location evidence="2">Spindle</location>
    </subcellularLocation>
    <subcellularLocation>
        <location evidence="1">Nucleus</location>
    </subcellularLocation>
</comment>
<keyword evidence="10" id="KW-0159">Chromosome partition</keyword>
<evidence type="ECO:0000256" key="13">
    <source>
        <dbReference type="ARBA" id="ARBA00023212"/>
    </source>
</evidence>
<dbReference type="Pfam" id="PF08651">
    <property type="entry name" value="DASH_Duo1"/>
    <property type="match status" value="1"/>
</dbReference>
<evidence type="ECO:0000256" key="8">
    <source>
        <dbReference type="ARBA" id="ARBA00022701"/>
    </source>
</evidence>
<keyword evidence="5" id="KW-0158">Chromosome</keyword>
<keyword evidence="13" id="KW-0206">Cytoskeleton</keyword>
<evidence type="ECO:0000256" key="15">
    <source>
        <dbReference type="ARBA" id="ARBA00023306"/>
    </source>
</evidence>